<feature type="region of interest" description="Disordered" evidence="4">
    <location>
        <begin position="82"/>
        <end position="102"/>
    </location>
</feature>
<organism evidence="7 8">
    <name type="scientific">Faecousia intestinalis</name>
    <dbReference type="NCBI Taxonomy" id="3133167"/>
    <lineage>
        <taxon>Bacteria</taxon>
        <taxon>Bacillati</taxon>
        <taxon>Bacillota</taxon>
        <taxon>Clostridia</taxon>
        <taxon>Eubacteriales</taxon>
        <taxon>Oscillospiraceae</taxon>
        <taxon>Faecousia</taxon>
    </lineage>
</organism>
<feature type="compositionally biased region" description="Polar residues" evidence="4">
    <location>
        <begin position="15"/>
        <end position="30"/>
    </location>
</feature>
<dbReference type="EMBL" id="JBBMFF010000070">
    <property type="protein sequence ID" value="MEQ2509828.1"/>
    <property type="molecule type" value="Genomic_DNA"/>
</dbReference>
<feature type="region of interest" description="Disordered" evidence="4">
    <location>
        <begin position="426"/>
        <end position="463"/>
    </location>
</feature>
<evidence type="ECO:0000256" key="3">
    <source>
        <dbReference type="ARBA" id="ARBA00022801"/>
    </source>
</evidence>
<evidence type="ECO:0000259" key="6">
    <source>
        <dbReference type="PROSITE" id="PS50106"/>
    </source>
</evidence>
<feature type="transmembrane region" description="Helical" evidence="5">
    <location>
        <begin position="57"/>
        <end position="79"/>
    </location>
</feature>
<dbReference type="PRINTS" id="PR00834">
    <property type="entry name" value="PROTEASES2C"/>
</dbReference>
<feature type="compositionally biased region" description="Basic and acidic residues" evidence="4">
    <location>
        <begin position="1"/>
        <end position="11"/>
    </location>
</feature>
<dbReference type="InterPro" id="IPR051201">
    <property type="entry name" value="Chloro_Bact_Ser_Proteases"/>
</dbReference>
<feature type="compositionally biased region" description="Gly residues" evidence="4">
    <location>
        <begin position="449"/>
        <end position="463"/>
    </location>
</feature>
<keyword evidence="5" id="KW-0812">Transmembrane</keyword>
<evidence type="ECO:0000256" key="1">
    <source>
        <dbReference type="ARBA" id="ARBA00010541"/>
    </source>
</evidence>
<protein>
    <submittedName>
        <fullName evidence="7">Trypsin-like peptidase domain-containing protein</fullName>
    </submittedName>
</protein>
<sequence>MYENDGFHPYEDNNDAQNRNEAQSSETSGNQWQQPLYQMPQQPEHTQPKKKHTAGRVVALALCCSLLGGAVGAGAMAIGTSMTGTSGGSRSSSTSTILQGDRPTSAINVSKIDTSKEMTAAEVYAANVNSTVGITTSITTNYWGYQTTAAASGSGFILTADGYILTNYHVIENSNSVKVTMYDGTSYDATIVGYDESNDIAVLKIDATGLTPVVLGDSDKLNVGDSVVAIGNPLGELTFSLTSGAVSALNREVTLSSNVTMDLIQTDCAINSGNSGGALFNLYGEVIGITNAKYSSSGSSGEASIDNIGFAIPINSVRSIVESIIKNGYIVKPYIGVSVEDVSSEMTSYGLPTGAVVRSVTDGAPAAQAGLQANDIITAVDGAEITGSNDLVQIVTAKKAGDTLKLSVYRQGQTLELTVTVAEQKQSAQAGSSDTQQSQQQDQSQQQQQGGGYSFPWGFGFGG</sequence>
<feature type="compositionally biased region" description="Low complexity" evidence="4">
    <location>
        <begin position="426"/>
        <end position="448"/>
    </location>
</feature>
<evidence type="ECO:0000256" key="2">
    <source>
        <dbReference type="ARBA" id="ARBA00022670"/>
    </source>
</evidence>
<dbReference type="SUPFAM" id="SSF50494">
    <property type="entry name" value="Trypsin-like serine proteases"/>
    <property type="match status" value="1"/>
</dbReference>
<dbReference type="InterPro" id="IPR001478">
    <property type="entry name" value="PDZ"/>
</dbReference>
<dbReference type="PANTHER" id="PTHR43343:SF3">
    <property type="entry name" value="PROTEASE DO-LIKE 8, CHLOROPLASTIC"/>
    <property type="match status" value="1"/>
</dbReference>
<dbReference type="InterPro" id="IPR043504">
    <property type="entry name" value="Peptidase_S1_PA_chymotrypsin"/>
</dbReference>
<feature type="domain" description="PDZ" evidence="6">
    <location>
        <begin position="335"/>
        <end position="412"/>
    </location>
</feature>
<dbReference type="SUPFAM" id="SSF50156">
    <property type="entry name" value="PDZ domain-like"/>
    <property type="match status" value="1"/>
</dbReference>
<accession>A0ABV1G351</accession>
<dbReference type="SMART" id="SM00228">
    <property type="entry name" value="PDZ"/>
    <property type="match status" value="1"/>
</dbReference>
<comment type="similarity">
    <text evidence="1">Belongs to the peptidase S1C family.</text>
</comment>
<dbReference type="InterPro" id="IPR036034">
    <property type="entry name" value="PDZ_sf"/>
</dbReference>
<dbReference type="PROSITE" id="PS50106">
    <property type="entry name" value="PDZ"/>
    <property type="match status" value="1"/>
</dbReference>
<dbReference type="Pfam" id="PF13180">
    <property type="entry name" value="PDZ_2"/>
    <property type="match status" value="1"/>
</dbReference>
<dbReference type="PANTHER" id="PTHR43343">
    <property type="entry name" value="PEPTIDASE S12"/>
    <property type="match status" value="1"/>
</dbReference>
<proteinExistence type="inferred from homology"/>
<gene>
    <name evidence="7" type="ORF">WMO66_00970</name>
</gene>
<dbReference type="Gene3D" id="2.40.10.10">
    <property type="entry name" value="Trypsin-like serine proteases"/>
    <property type="match status" value="2"/>
</dbReference>
<evidence type="ECO:0000313" key="7">
    <source>
        <dbReference type="EMBL" id="MEQ2509828.1"/>
    </source>
</evidence>
<dbReference type="Gene3D" id="2.30.42.10">
    <property type="match status" value="1"/>
</dbReference>
<dbReference type="RefSeq" id="WP_349134538.1">
    <property type="nucleotide sequence ID" value="NZ_JBBMFF010000070.1"/>
</dbReference>
<dbReference type="CDD" id="cd06779">
    <property type="entry name" value="cpPDZ_Deg_HtrA-like"/>
    <property type="match status" value="1"/>
</dbReference>
<dbReference type="Pfam" id="PF13365">
    <property type="entry name" value="Trypsin_2"/>
    <property type="match status" value="1"/>
</dbReference>
<keyword evidence="5" id="KW-1133">Transmembrane helix</keyword>
<evidence type="ECO:0000256" key="5">
    <source>
        <dbReference type="SAM" id="Phobius"/>
    </source>
</evidence>
<feature type="compositionally biased region" description="Low complexity" evidence="4">
    <location>
        <begin position="82"/>
        <end position="96"/>
    </location>
</feature>
<name>A0ABV1G351_9FIRM</name>
<dbReference type="InterPro" id="IPR009003">
    <property type="entry name" value="Peptidase_S1_PA"/>
</dbReference>
<dbReference type="Proteomes" id="UP001491552">
    <property type="component" value="Unassembled WGS sequence"/>
</dbReference>
<keyword evidence="2" id="KW-0645">Protease</keyword>
<keyword evidence="8" id="KW-1185">Reference proteome</keyword>
<keyword evidence="5" id="KW-0472">Membrane</keyword>
<reference evidence="7 8" key="1">
    <citation type="submission" date="2024-03" db="EMBL/GenBank/DDBJ databases">
        <title>Human intestinal bacterial collection.</title>
        <authorList>
            <person name="Pauvert C."/>
            <person name="Hitch T.C.A."/>
            <person name="Clavel T."/>
        </authorList>
    </citation>
    <scope>NUCLEOTIDE SEQUENCE [LARGE SCALE GENOMIC DNA]</scope>
    <source>
        <strain evidence="7 8">CLA-AA-H192</strain>
    </source>
</reference>
<evidence type="ECO:0000313" key="8">
    <source>
        <dbReference type="Proteomes" id="UP001491552"/>
    </source>
</evidence>
<keyword evidence="3" id="KW-0378">Hydrolase</keyword>
<comment type="caution">
    <text evidence="7">The sequence shown here is derived from an EMBL/GenBank/DDBJ whole genome shotgun (WGS) entry which is preliminary data.</text>
</comment>
<feature type="region of interest" description="Disordered" evidence="4">
    <location>
        <begin position="1"/>
        <end position="31"/>
    </location>
</feature>
<evidence type="ECO:0000256" key="4">
    <source>
        <dbReference type="SAM" id="MobiDB-lite"/>
    </source>
</evidence>
<dbReference type="InterPro" id="IPR001940">
    <property type="entry name" value="Peptidase_S1C"/>
</dbReference>